<protein>
    <submittedName>
        <fullName evidence="1 2">Uncharacterized protein</fullName>
    </submittedName>
</protein>
<reference evidence="1" key="2">
    <citation type="submission" date="2010-07" db="EMBL/GenBank/DDBJ databases">
        <authorList>
            <consortium name="The Broad Institute Genome Sequencing Platform"/>
            <consortium name="Broad Institute Genome Sequencing Center for Infectious Disease"/>
            <person name="Ma L.-J."/>
            <person name="Dead R."/>
            <person name="Young S."/>
            <person name="Zeng Q."/>
            <person name="Koehrsen M."/>
            <person name="Alvarado L."/>
            <person name="Berlin A."/>
            <person name="Chapman S.B."/>
            <person name="Chen Z."/>
            <person name="Freedman E."/>
            <person name="Gellesch M."/>
            <person name="Goldberg J."/>
            <person name="Griggs A."/>
            <person name="Gujja S."/>
            <person name="Heilman E.R."/>
            <person name="Heiman D."/>
            <person name="Hepburn T."/>
            <person name="Howarth C."/>
            <person name="Jen D."/>
            <person name="Larson L."/>
            <person name="Mehta T."/>
            <person name="Neiman D."/>
            <person name="Pearson M."/>
            <person name="Roberts A."/>
            <person name="Saif S."/>
            <person name="Shea T."/>
            <person name="Shenoy N."/>
            <person name="Sisk P."/>
            <person name="Stolte C."/>
            <person name="Sykes S."/>
            <person name="Walk T."/>
            <person name="White J."/>
            <person name="Yandava C."/>
            <person name="Haas B."/>
            <person name="Nusbaum C."/>
            <person name="Birren B."/>
        </authorList>
    </citation>
    <scope>NUCLEOTIDE SEQUENCE</scope>
    <source>
        <strain evidence="1">R3-111a-1</strain>
    </source>
</reference>
<dbReference type="EnsemblFungi" id="EJT74931">
    <property type="protein sequence ID" value="EJT74931"/>
    <property type="gene ID" value="GGTG_08769"/>
</dbReference>
<dbReference type="AlphaFoldDB" id="J3P5I0"/>
<evidence type="ECO:0000313" key="2">
    <source>
        <dbReference type="EnsemblFungi" id="EJT74931"/>
    </source>
</evidence>
<dbReference type="VEuPathDB" id="FungiDB:GGTG_08769"/>
<proteinExistence type="predicted"/>
<reference evidence="3" key="1">
    <citation type="submission" date="2010-07" db="EMBL/GenBank/DDBJ databases">
        <title>The genome sequence of Gaeumannomyces graminis var. tritici strain R3-111a-1.</title>
        <authorList>
            <consortium name="The Broad Institute Genome Sequencing Platform"/>
            <person name="Ma L.-J."/>
            <person name="Dead R."/>
            <person name="Young S."/>
            <person name="Zeng Q."/>
            <person name="Koehrsen M."/>
            <person name="Alvarado L."/>
            <person name="Berlin A."/>
            <person name="Chapman S.B."/>
            <person name="Chen Z."/>
            <person name="Freedman E."/>
            <person name="Gellesch M."/>
            <person name="Goldberg J."/>
            <person name="Griggs A."/>
            <person name="Gujja S."/>
            <person name="Heilman E.R."/>
            <person name="Heiman D."/>
            <person name="Hepburn T."/>
            <person name="Howarth C."/>
            <person name="Jen D."/>
            <person name="Larson L."/>
            <person name="Mehta T."/>
            <person name="Neiman D."/>
            <person name="Pearson M."/>
            <person name="Roberts A."/>
            <person name="Saif S."/>
            <person name="Shea T."/>
            <person name="Shenoy N."/>
            <person name="Sisk P."/>
            <person name="Stolte C."/>
            <person name="Sykes S."/>
            <person name="Walk T."/>
            <person name="White J."/>
            <person name="Yandava C."/>
            <person name="Haas B."/>
            <person name="Nusbaum C."/>
            <person name="Birren B."/>
        </authorList>
    </citation>
    <scope>NUCLEOTIDE SEQUENCE [LARGE SCALE GENOMIC DNA]</scope>
    <source>
        <strain evidence="3">R3-111a-1</strain>
    </source>
</reference>
<evidence type="ECO:0000313" key="1">
    <source>
        <dbReference type="EMBL" id="EJT74931.1"/>
    </source>
</evidence>
<dbReference type="HOGENOM" id="CLU_2210227_0_0_1"/>
<keyword evidence="3" id="KW-1185">Reference proteome</keyword>
<dbReference type="RefSeq" id="XP_009224875.1">
    <property type="nucleotide sequence ID" value="XM_009226611.1"/>
</dbReference>
<organism evidence="1">
    <name type="scientific">Gaeumannomyces tritici (strain R3-111a-1)</name>
    <name type="common">Wheat and barley take-all root rot fungus</name>
    <name type="synonym">Gaeumannomyces graminis var. tritici</name>
    <dbReference type="NCBI Taxonomy" id="644352"/>
    <lineage>
        <taxon>Eukaryota</taxon>
        <taxon>Fungi</taxon>
        <taxon>Dikarya</taxon>
        <taxon>Ascomycota</taxon>
        <taxon>Pezizomycotina</taxon>
        <taxon>Sordariomycetes</taxon>
        <taxon>Sordariomycetidae</taxon>
        <taxon>Magnaporthales</taxon>
        <taxon>Magnaporthaceae</taxon>
        <taxon>Gaeumannomyces</taxon>
    </lineage>
</organism>
<dbReference type="Proteomes" id="UP000006039">
    <property type="component" value="Unassembled WGS sequence"/>
</dbReference>
<gene>
    <name evidence="2" type="primary">20349227</name>
    <name evidence="1" type="ORF">GGTG_08769</name>
</gene>
<name>J3P5I0_GAET3</name>
<sequence length="107" mass="11333">MAGMVGRLGFDEASLAAFIVQPKTAGLQLGQVVGSTRGGSGRSALIADGRPALDDNRGLCHVRLLSAFVRKRTGIRAKPTIGGRAMAVRRILGRDEAAWADEFSRRA</sequence>
<dbReference type="GeneID" id="20349227"/>
<reference evidence="2" key="5">
    <citation type="submission" date="2018-04" db="UniProtKB">
        <authorList>
            <consortium name="EnsemblFungi"/>
        </authorList>
    </citation>
    <scope>IDENTIFICATION</scope>
    <source>
        <strain evidence="2">R3-111a-1</strain>
    </source>
</reference>
<dbReference type="EMBL" id="GL385398">
    <property type="protein sequence ID" value="EJT74931.1"/>
    <property type="molecule type" value="Genomic_DNA"/>
</dbReference>
<evidence type="ECO:0000313" key="3">
    <source>
        <dbReference type="Proteomes" id="UP000006039"/>
    </source>
</evidence>
<reference evidence="1" key="3">
    <citation type="submission" date="2010-09" db="EMBL/GenBank/DDBJ databases">
        <title>Annotation of Gaeumannomyces graminis var. tritici R3-111a-1.</title>
        <authorList>
            <consortium name="The Broad Institute Genome Sequencing Platform"/>
            <person name="Ma L.-J."/>
            <person name="Dead R."/>
            <person name="Young S.K."/>
            <person name="Zeng Q."/>
            <person name="Gargeya S."/>
            <person name="Fitzgerald M."/>
            <person name="Haas B."/>
            <person name="Abouelleil A."/>
            <person name="Alvarado L."/>
            <person name="Arachchi H.M."/>
            <person name="Berlin A."/>
            <person name="Brown A."/>
            <person name="Chapman S.B."/>
            <person name="Chen Z."/>
            <person name="Dunbar C."/>
            <person name="Freedman E."/>
            <person name="Gearin G."/>
            <person name="Gellesch M."/>
            <person name="Goldberg J."/>
            <person name="Griggs A."/>
            <person name="Gujja S."/>
            <person name="Heiman D."/>
            <person name="Howarth C."/>
            <person name="Larson L."/>
            <person name="Lui A."/>
            <person name="MacDonald P.J.P."/>
            <person name="Mehta T."/>
            <person name="Montmayeur A."/>
            <person name="Murphy C."/>
            <person name="Neiman D."/>
            <person name="Pearson M."/>
            <person name="Priest M."/>
            <person name="Roberts A."/>
            <person name="Saif S."/>
            <person name="Shea T."/>
            <person name="Shenoy N."/>
            <person name="Sisk P."/>
            <person name="Stolte C."/>
            <person name="Sykes S."/>
            <person name="Yandava C."/>
            <person name="Wortman J."/>
            <person name="Nusbaum C."/>
            <person name="Birren B."/>
        </authorList>
    </citation>
    <scope>NUCLEOTIDE SEQUENCE</scope>
    <source>
        <strain evidence="1">R3-111a-1</strain>
    </source>
</reference>
<reference evidence="2" key="4">
    <citation type="journal article" date="2015" name="G3 (Bethesda)">
        <title>Genome sequences of three phytopathogenic species of the Magnaporthaceae family of fungi.</title>
        <authorList>
            <person name="Okagaki L.H."/>
            <person name="Nunes C.C."/>
            <person name="Sailsbery J."/>
            <person name="Clay B."/>
            <person name="Brown D."/>
            <person name="John T."/>
            <person name="Oh Y."/>
            <person name="Young N."/>
            <person name="Fitzgerald M."/>
            <person name="Haas B.J."/>
            <person name="Zeng Q."/>
            <person name="Young S."/>
            <person name="Adiconis X."/>
            <person name="Fan L."/>
            <person name="Levin J.Z."/>
            <person name="Mitchell T.K."/>
            <person name="Okubara P.A."/>
            <person name="Farman M.L."/>
            <person name="Kohn L.M."/>
            <person name="Birren B."/>
            <person name="Ma L.-J."/>
            <person name="Dean R.A."/>
        </authorList>
    </citation>
    <scope>NUCLEOTIDE SEQUENCE</scope>
    <source>
        <strain evidence="2">R3-111a-1</strain>
    </source>
</reference>
<accession>J3P5I0</accession>